<keyword evidence="1" id="KW-0614">Plasmid</keyword>
<reference evidence="1 2" key="1">
    <citation type="submission" date="2017-06" db="EMBL/GenBank/DDBJ databases">
        <title>Genome sequencing of cyanobaciteial culture collection at National Institute for Environmental Studies (NIES).</title>
        <authorList>
            <person name="Hirose Y."/>
            <person name="Shimura Y."/>
            <person name="Fujisawa T."/>
            <person name="Nakamura Y."/>
            <person name="Kawachi M."/>
        </authorList>
    </citation>
    <scope>NUCLEOTIDE SEQUENCE [LARGE SCALE GENOMIC DNA]</scope>
    <source>
        <strain evidence="1 2">NIES-2135</strain>
        <plasmid evidence="2">Plasmid Plasmid1 dna</plasmid>
    </source>
</reference>
<dbReference type="Proteomes" id="UP000217895">
    <property type="component" value="Plasmid Plasmid1 dna"/>
</dbReference>
<organism evidence="1 2">
    <name type="scientific">Leptolyngbya boryana NIES-2135</name>
    <dbReference type="NCBI Taxonomy" id="1973484"/>
    <lineage>
        <taxon>Bacteria</taxon>
        <taxon>Bacillati</taxon>
        <taxon>Cyanobacteriota</taxon>
        <taxon>Cyanophyceae</taxon>
        <taxon>Leptolyngbyales</taxon>
        <taxon>Leptolyngbyaceae</taxon>
        <taxon>Leptolyngbya group</taxon>
        <taxon>Leptolyngbya</taxon>
    </lineage>
</organism>
<keyword evidence="2" id="KW-1185">Reference proteome</keyword>
<name>A0A1Z4JRC1_LEPBY</name>
<geneLocation type="plasmid" evidence="1">
    <name>plasmid1</name>
</geneLocation>
<evidence type="ECO:0000313" key="1">
    <source>
        <dbReference type="EMBL" id="BAY59282.1"/>
    </source>
</evidence>
<protein>
    <submittedName>
        <fullName evidence="1">Uncharacterized protein</fullName>
    </submittedName>
</protein>
<proteinExistence type="predicted"/>
<gene>
    <name evidence="1" type="ORF">NIES2135_61590</name>
</gene>
<accession>A0A1Z4JRC1</accession>
<sequence length="113" mass="12536">MTLEMPLTHPAVSVSNNLIEAFFSEFGAEFESFVNLTALLDFRCVLACYSAMHLGGEPDYTYVDALRDAPPPDMDISVPVIDAAVKFLFDHHAPPAIAEYLIGRITQLIILRH</sequence>
<evidence type="ECO:0000313" key="2">
    <source>
        <dbReference type="Proteomes" id="UP000217895"/>
    </source>
</evidence>
<dbReference type="AlphaFoldDB" id="A0A1Z4JRC1"/>
<dbReference type="EMBL" id="AP018204">
    <property type="protein sequence ID" value="BAY59282.1"/>
    <property type="molecule type" value="Genomic_DNA"/>
</dbReference>